<dbReference type="PANTHER" id="PTHR11113:SF14">
    <property type="entry name" value="N-ACETYLGLUCOSAMINE-6-PHOSPHATE DEACETYLASE"/>
    <property type="match status" value="1"/>
</dbReference>
<dbReference type="AlphaFoldDB" id="A0A382MSP9"/>
<dbReference type="SUPFAM" id="SSF51556">
    <property type="entry name" value="Metallo-dependent hydrolases"/>
    <property type="match status" value="1"/>
</dbReference>
<organism evidence="2">
    <name type="scientific">marine metagenome</name>
    <dbReference type="NCBI Taxonomy" id="408172"/>
    <lineage>
        <taxon>unclassified sequences</taxon>
        <taxon>metagenomes</taxon>
        <taxon>ecological metagenomes</taxon>
    </lineage>
</organism>
<evidence type="ECO:0000313" key="2">
    <source>
        <dbReference type="EMBL" id="SVC51756.1"/>
    </source>
</evidence>
<reference evidence="2" key="1">
    <citation type="submission" date="2018-05" db="EMBL/GenBank/DDBJ databases">
        <authorList>
            <person name="Lanie J.A."/>
            <person name="Ng W.-L."/>
            <person name="Kazmierczak K.M."/>
            <person name="Andrzejewski T.M."/>
            <person name="Davidsen T.M."/>
            <person name="Wayne K.J."/>
            <person name="Tettelin H."/>
            <person name="Glass J.I."/>
            <person name="Rusch D."/>
            <person name="Podicherti R."/>
            <person name="Tsui H.-C.T."/>
            <person name="Winkler M.E."/>
        </authorList>
    </citation>
    <scope>NUCLEOTIDE SEQUENCE</scope>
</reference>
<dbReference type="EMBL" id="UINC01095569">
    <property type="protein sequence ID" value="SVC51756.1"/>
    <property type="molecule type" value="Genomic_DNA"/>
</dbReference>
<dbReference type="InterPro" id="IPR032466">
    <property type="entry name" value="Metal_Hydrolase"/>
</dbReference>
<accession>A0A382MSP9</accession>
<evidence type="ECO:0000256" key="1">
    <source>
        <dbReference type="ARBA" id="ARBA00022801"/>
    </source>
</evidence>
<proteinExistence type="predicted"/>
<feature type="non-terminal residue" evidence="2">
    <location>
        <position position="243"/>
    </location>
</feature>
<dbReference type="InterPro" id="IPR011059">
    <property type="entry name" value="Metal-dep_hydrolase_composite"/>
</dbReference>
<gene>
    <name evidence="2" type="ORF">METZ01_LOCUS304610</name>
</gene>
<sequence>MSTILVGGKICTPDKVFDTGVLVINNKSIELIQNKSEFKVPKTSNVLDISGCWVLPGFIDIHIHGLLGYDCMGPNLDKVIKHLPEYGVTSFMATTMTRPKEEINSLISHMTSVLSDPPVGARCLGIHVEGPHLSPERPGMANPKWFSPLTTHEVDWLQNITNSLVRMLTFAPEEGAAMDVIPYLLDHNIVPIIGHSNASYELAKEAIALGISQATHTFNAMRPLHHRDPGVTGAVLASPSITA</sequence>
<dbReference type="Gene3D" id="3.20.20.140">
    <property type="entry name" value="Metal-dependent hydrolases"/>
    <property type="match status" value="1"/>
</dbReference>
<protein>
    <submittedName>
        <fullName evidence="2">Uncharacterized protein</fullName>
    </submittedName>
</protein>
<dbReference type="GO" id="GO:0008448">
    <property type="term" value="F:N-acetylglucosamine-6-phosphate deacetylase activity"/>
    <property type="evidence" value="ECO:0007669"/>
    <property type="project" value="TreeGrafter"/>
</dbReference>
<name>A0A382MSP9_9ZZZZ</name>
<keyword evidence="1" id="KW-0378">Hydrolase</keyword>
<dbReference type="GO" id="GO:0006046">
    <property type="term" value="P:N-acetylglucosamine catabolic process"/>
    <property type="evidence" value="ECO:0007669"/>
    <property type="project" value="TreeGrafter"/>
</dbReference>
<dbReference type="SUPFAM" id="SSF51338">
    <property type="entry name" value="Composite domain of metallo-dependent hydrolases"/>
    <property type="match status" value="1"/>
</dbReference>
<dbReference type="PANTHER" id="PTHR11113">
    <property type="entry name" value="N-ACETYLGLUCOSAMINE-6-PHOSPHATE DEACETYLASE"/>
    <property type="match status" value="1"/>
</dbReference>